<protein>
    <submittedName>
        <fullName evidence="1">Uncharacterized protein</fullName>
    </submittedName>
</protein>
<gene>
    <name evidence="1" type="ORF">OPT61_g8811</name>
</gene>
<reference evidence="1" key="1">
    <citation type="submission" date="2022-11" db="EMBL/GenBank/DDBJ databases">
        <title>Genome Sequence of Boeremia exigua.</title>
        <authorList>
            <person name="Buettner E."/>
        </authorList>
    </citation>
    <scope>NUCLEOTIDE SEQUENCE</scope>
    <source>
        <strain evidence="1">CU02</strain>
    </source>
</reference>
<name>A0ACC2HXG2_9PLEO</name>
<organism evidence="1 2">
    <name type="scientific">Boeremia exigua</name>
    <dbReference type="NCBI Taxonomy" id="749465"/>
    <lineage>
        <taxon>Eukaryota</taxon>
        <taxon>Fungi</taxon>
        <taxon>Dikarya</taxon>
        <taxon>Ascomycota</taxon>
        <taxon>Pezizomycotina</taxon>
        <taxon>Dothideomycetes</taxon>
        <taxon>Pleosporomycetidae</taxon>
        <taxon>Pleosporales</taxon>
        <taxon>Pleosporineae</taxon>
        <taxon>Didymellaceae</taxon>
        <taxon>Boeremia</taxon>
    </lineage>
</organism>
<accession>A0ACC2HXG2</accession>
<evidence type="ECO:0000313" key="1">
    <source>
        <dbReference type="EMBL" id="KAJ8107513.1"/>
    </source>
</evidence>
<keyword evidence="2" id="KW-1185">Reference proteome</keyword>
<dbReference type="EMBL" id="JAPHNI010000912">
    <property type="protein sequence ID" value="KAJ8107513.1"/>
    <property type="molecule type" value="Genomic_DNA"/>
</dbReference>
<comment type="caution">
    <text evidence="1">The sequence shown here is derived from an EMBL/GenBank/DDBJ whole genome shotgun (WGS) entry which is preliminary data.</text>
</comment>
<proteinExistence type="predicted"/>
<evidence type="ECO:0000313" key="2">
    <source>
        <dbReference type="Proteomes" id="UP001153331"/>
    </source>
</evidence>
<dbReference type="Proteomes" id="UP001153331">
    <property type="component" value="Unassembled WGS sequence"/>
</dbReference>
<sequence>MAWRSQAEQQARKQTRYDDPPYTACLAVMDHDAPAQPLYEQSGFESRRMRGLYVALAFAFYGCGYASKAAGLGRPLEALRAQQDGFDRLNALILSSNLIWIAALCLSKLAIVSMLIRLTQRAAHQRHQYLVGVLVGAQFTASILLMTVECTGFDGLAWEVRSNDMACSRQQLRWHVITGLDVATELAILILPLHLVWKLQMSRKSKSFVVVAFWLRIPTIAFSILRNDTTNRLRSTPDTSLSAAMILIWQAIELTYSIAAATIAALKQFTESLNTGFGHGELIRVHGQSQSYKLSDRSTSTKNSKASKPASSVNADEASHARKDEVSVPRVDVDSSQMILRSDNGQNEVTVSSQSEGSLGWQSLGRSDRSEENSIWHDVQYLVHYDEEPLATGLCVL</sequence>